<dbReference type="PROSITE" id="PS00907">
    <property type="entry name" value="UROD_2"/>
    <property type="match status" value="1"/>
</dbReference>
<dbReference type="Pfam" id="PF14655">
    <property type="entry name" value="RAB3GAP2_N"/>
    <property type="match status" value="1"/>
</dbReference>
<dbReference type="EC" id="4.1.1.37" evidence="4 10"/>
<comment type="catalytic activity">
    <reaction evidence="9 10">
        <text>uroporphyrinogen III + 4 H(+) = coproporphyrinogen III + 4 CO2</text>
        <dbReference type="Rhea" id="RHEA:19865"/>
        <dbReference type="ChEBI" id="CHEBI:15378"/>
        <dbReference type="ChEBI" id="CHEBI:16526"/>
        <dbReference type="ChEBI" id="CHEBI:57308"/>
        <dbReference type="ChEBI" id="CHEBI:57309"/>
        <dbReference type="EC" id="4.1.1.37"/>
    </reaction>
</comment>
<evidence type="ECO:0000313" key="15">
    <source>
        <dbReference type="EMBL" id="KAH0927225.1"/>
    </source>
</evidence>
<feature type="domain" description="Uroporphyrinogen decarboxylase (URO-D)" evidence="14">
    <location>
        <begin position="730"/>
        <end position="746"/>
    </location>
</feature>
<evidence type="ECO:0000256" key="12">
    <source>
        <dbReference type="SAM" id="MobiDB-lite"/>
    </source>
</evidence>
<evidence type="ECO:0000256" key="11">
    <source>
        <dbReference type="RuleBase" id="RU004169"/>
    </source>
</evidence>
<dbReference type="CDD" id="cd00717">
    <property type="entry name" value="URO-D"/>
    <property type="match status" value="1"/>
</dbReference>
<keyword evidence="7 10" id="KW-0456">Lyase</keyword>
<evidence type="ECO:0000256" key="7">
    <source>
        <dbReference type="ARBA" id="ARBA00023239"/>
    </source>
</evidence>
<evidence type="ECO:0000256" key="3">
    <source>
        <dbReference type="ARBA" id="ARBA00009935"/>
    </source>
</evidence>
<sequence length="951" mass="105345">MAKRIHLTELGCIACEELTELGAGKEGWLVNNPNLLSALDSHSIALAHRFLILIVNWADPDSLRVKIRPDLSPIEAESITAIEWLVFDDVRVVLAGTSCGYLLVYSIAGDLIHKQLVHPSRILKLRVRGTKKDLMQETSSEEISIVLPGIIARFDGSNIQSMLQKWFQEKNSNFWDQKSKKGDPEDTGSLHQRLPYQIWNVNKNGVCVDATITGIMPPPLLEHQSSQRYYCVVTIGEDAVISAYRLSEDRGRSLVGAILSKVVPAAASTIASFSKLIWRSNDQSPKRKPEAKTQSFARASSLTCIKDYPRKGEKLTLSPSGTLAAITDSLGRILLLDTQALVVVRLWKGYRDASCVFMEMLAKKDKGKSVYHTEPVKSDYCLCLAIHAPRKGIIEVWQMRTGPRLLTIQCAKGSKLLQPAYRFGSNSSSSPYIPLEVFLLNGDSGQVSMLNRSLFETVSKMKTLKPLPTAEASNQTGNMTNKLKIDKPINLNHPLKLNREVSPKEQENPEGQTLNPISLGDKETPDQGGAGKIRQQLIFELQLLAACSSSRCYSSGLSLPIGFRSSPINVGLVSHPRRHTNSPRKLVIASSSSSDPLLVKAAKGQPVTRPPAWMMRQAGRYMSVYKKLALKHPSFRERSENTDLIVEISLQPWQAFKPDGVIIFSDILTPLPAFGVPFDIEEVKGPVIQSPIRTEDDLKKLHPIDLEKLQFVGDSLKILRREVGEHAAVLGFVGAPWTIATYIVEGGTTRTYTVIKRMCHTAPNVLRALLSHLTKAITEYVVYQVEHGAHCIQIFDSWGGQLTPEMWERWSKPYIEEIIDAVKRRCPDTPIVFYINGNGGLLERMKGTGADVIGLDWTVDMADGRRRLGSDVSVQGNVDPAFLFSPLPALTEEIQRVVKSAGPKGHILNLGHGVLVGTPEEAVAHFFETARSLDYKTFFQNHVPAESELVA</sequence>
<name>A0ABQ8DCW3_BRANA</name>
<accession>A0ABQ8DCW3</accession>
<dbReference type="PROSITE" id="PS00906">
    <property type="entry name" value="UROD_1"/>
    <property type="match status" value="1"/>
</dbReference>
<comment type="function">
    <text evidence="1">Catalyzes the decarboxylation of four acetate groups of uroporphyrinogen-III to yield coproporphyrinogen-III.</text>
</comment>
<evidence type="ECO:0000259" key="13">
    <source>
        <dbReference type="PROSITE" id="PS00906"/>
    </source>
</evidence>
<evidence type="ECO:0000256" key="6">
    <source>
        <dbReference type="ARBA" id="ARBA00023171"/>
    </source>
</evidence>
<evidence type="ECO:0000256" key="2">
    <source>
        <dbReference type="ARBA" id="ARBA00004804"/>
    </source>
</evidence>
<evidence type="ECO:0000259" key="14">
    <source>
        <dbReference type="PROSITE" id="PS00907"/>
    </source>
</evidence>
<keyword evidence="8 10" id="KW-0627">Porphyrin biosynthesis</keyword>
<comment type="pathway">
    <text evidence="2 10">Porphyrin-containing compound metabolism; protoporphyrin-IX biosynthesis; coproporphyrinogen-III from 5-aminolevulinate: step 4/4.</text>
</comment>
<feature type="domain" description="Uroporphyrinogen decarboxylase (URO-D)" evidence="13">
    <location>
        <begin position="611"/>
        <end position="620"/>
    </location>
</feature>
<dbReference type="Gene3D" id="3.20.20.210">
    <property type="match status" value="1"/>
</dbReference>
<comment type="caution">
    <text evidence="15">The sequence shown here is derived from an EMBL/GenBank/DDBJ whole genome shotgun (WGS) entry which is preliminary data.</text>
</comment>
<evidence type="ECO:0000256" key="9">
    <source>
        <dbReference type="ARBA" id="ARBA00048033"/>
    </source>
</evidence>
<dbReference type="PANTHER" id="PTHR21091:SF167">
    <property type="entry name" value="UROPORPHYRINOGEN DECARBOXYLASE 1, CHLOROPLASTIC"/>
    <property type="match status" value="1"/>
</dbReference>
<dbReference type="InterPro" id="IPR006361">
    <property type="entry name" value="Uroporphyrinogen_deCO2ase_HemE"/>
</dbReference>
<evidence type="ECO:0000256" key="8">
    <source>
        <dbReference type="ARBA" id="ARBA00023244"/>
    </source>
</evidence>
<feature type="region of interest" description="Disordered" evidence="12">
    <location>
        <begin position="500"/>
        <end position="529"/>
    </location>
</feature>
<organism evidence="15 16">
    <name type="scientific">Brassica napus</name>
    <name type="common">Rape</name>
    <dbReference type="NCBI Taxonomy" id="3708"/>
    <lineage>
        <taxon>Eukaryota</taxon>
        <taxon>Viridiplantae</taxon>
        <taxon>Streptophyta</taxon>
        <taxon>Embryophyta</taxon>
        <taxon>Tracheophyta</taxon>
        <taxon>Spermatophyta</taxon>
        <taxon>Magnoliopsida</taxon>
        <taxon>eudicotyledons</taxon>
        <taxon>Gunneridae</taxon>
        <taxon>Pentapetalae</taxon>
        <taxon>rosids</taxon>
        <taxon>malvids</taxon>
        <taxon>Brassicales</taxon>
        <taxon>Brassicaceae</taxon>
        <taxon>Brassiceae</taxon>
        <taxon>Brassica</taxon>
    </lineage>
</organism>
<keyword evidence="5 10" id="KW-0210">Decarboxylase</keyword>
<evidence type="ECO:0000256" key="5">
    <source>
        <dbReference type="ARBA" id="ARBA00022793"/>
    </source>
</evidence>
<dbReference type="HAMAP" id="MF_00218">
    <property type="entry name" value="URO_D"/>
    <property type="match status" value="1"/>
</dbReference>
<dbReference type="NCBIfam" id="TIGR01464">
    <property type="entry name" value="hemE"/>
    <property type="match status" value="1"/>
</dbReference>
<evidence type="ECO:0000313" key="16">
    <source>
        <dbReference type="Proteomes" id="UP000824890"/>
    </source>
</evidence>
<gene>
    <name evidence="15" type="ORF">HID58_019481</name>
</gene>
<reference evidence="15 16" key="1">
    <citation type="submission" date="2021-05" db="EMBL/GenBank/DDBJ databases">
        <title>Genome Assembly of Synthetic Allotetraploid Brassica napus Reveals Homoeologous Exchanges between Subgenomes.</title>
        <authorList>
            <person name="Davis J.T."/>
        </authorList>
    </citation>
    <scope>NUCLEOTIDE SEQUENCE [LARGE SCALE GENOMIC DNA]</scope>
    <source>
        <strain evidence="16">cv. Da-Ae</strain>
        <tissue evidence="15">Seedling</tissue>
    </source>
</reference>
<dbReference type="Pfam" id="PF01208">
    <property type="entry name" value="URO-D"/>
    <property type="match status" value="1"/>
</dbReference>
<dbReference type="Proteomes" id="UP000824890">
    <property type="component" value="Unassembled WGS sequence"/>
</dbReference>
<dbReference type="InterPro" id="IPR032839">
    <property type="entry name" value="RAB3GAP_N"/>
</dbReference>
<dbReference type="PANTHER" id="PTHR21091">
    <property type="entry name" value="METHYLTETRAHYDROFOLATE:HOMOCYSTEINE METHYLTRANSFERASE RELATED"/>
    <property type="match status" value="1"/>
</dbReference>
<keyword evidence="16" id="KW-1185">Reference proteome</keyword>
<proteinExistence type="inferred from homology"/>
<dbReference type="SUPFAM" id="SSF51726">
    <property type="entry name" value="UROD/MetE-like"/>
    <property type="match status" value="1"/>
</dbReference>
<evidence type="ECO:0000256" key="1">
    <source>
        <dbReference type="ARBA" id="ARBA00002448"/>
    </source>
</evidence>
<protein>
    <recommendedName>
        <fullName evidence="4 10">Uroporphyrinogen decarboxylase</fullName>
        <ecNumber evidence="4 10">4.1.1.37</ecNumber>
    </recommendedName>
</protein>
<comment type="similarity">
    <text evidence="3 11">Belongs to the uroporphyrinogen decarboxylase family.</text>
</comment>
<dbReference type="EMBL" id="JAGKQM010000005">
    <property type="protein sequence ID" value="KAH0927225.1"/>
    <property type="molecule type" value="Genomic_DNA"/>
</dbReference>
<dbReference type="InterPro" id="IPR038071">
    <property type="entry name" value="UROD/MetE-like_sf"/>
</dbReference>
<keyword evidence="6" id="KW-0149">Chlorophyll biosynthesis</keyword>
<evidence type="ECO:0000256" key="10">
    <source>
        <dbReference type="RuleBase" id="RU000554"/>
    </source>
</evidence>
<evidence type="ECO:0000256" key="4">
    <source>
        <dbReference type="ARBA" id="ARBA00012288"/>
    </source>
</evidence>
<dbReference type="InterPro" id="IPR000257">
    <property type="entry name" value="Uroporphyrinogen_deCOase"/>
</dbReference>